<protein>
    <submittedName>
        <fullName evidence="12">Cytochrome c peroxidase</fullName>
        <ecNumber evidence="12">1.11.1.5</ecNumber>
    </submittedName>
</protein>
<evidence type="ECO:0000313" key="11">
    <source>
        <dbReference type="EMBL" id="MEA5445921.1"/>
    </source>
</evidence>
<dbReference type="InterPro" id="IPR028994">
    <property type="entry name" value="Integrin_alpha_N"/>
</dbReference>
<evidence type="ECO:0000256" key="3">
    <source>
        <dbReference type="ARBA" id="ARBA00022723"/>
    </source>
</evidence>
<evidence type="ECO:0000256" key="7">
    <source>
        <dbReference type="PROSITE-ProRule" id="PRU00433"/>
    </source>
</evidence>
<dbReference type="GO" id="GO:0004130">
    <property type="term" value="F:cytochrome-c peroxidase activity"/>
    <property type="evidence" value="ECO:0007669"/>
    <property type="project" value="UniProtKB-EC"/>
</dbReference>
<dbReference type="AlphaFoldDB" id="A0AAP6JGY6"/>
<feature type="domain" description="Cytochrome c" evidence="10">
    <location>
        <begin position="317"/>
        <end position="488"/>
    </location>
</feature>
<gene>
    <name evidence="11" type="ORF">VCB98_08830</name>
    <name evidence="12" type="ORF">VCB98_10695</name>
</gene>
<evidence type="ECO:0000313" key="13">
    <source>
        <dbReference type="Proteomes" id="UP001302316"/>
    </source>
</evidence>
<dbReference type="InterPro" id="IPR036909">
    <property type="entry name" value="Cyt_c-like_dom_sf"/>
</dbReference>
<feature type="chain" id="PRO_5044711735" evidence="9">
    <location>
        <begin position="22"/>
        <end position="1098"/>
    </location>
</feature>
<reference evidence="12 13" key="1">
    <citation type="submission" date="2023-12" db="EMBL/GenBank/DDBJ databases">
        <title>Whole-genome sequencing of halo(alkali)philic microorganisms from hypersaline lakes.</title>
        <authorList>
            <person name="Sorokin D.Y."/>
            <person name="Merkel A.Y."/>
            <person name="Messina E."/>
            <person name="Yakimov M."/>
        </authorList>
    </citation>
    <scope>NUCLEOTIDE SEQUENCE [LARGE SCALE GENOMIC DNA]</scope>
    <source>
        <strain evidence="12 13">AB-CW1</strain>
    </source>
</reference>
<dbReference type="PROSITE" id="PS51007">
    <property type="entry name" value="CYTC"/>
    <property type="match status" value="2"/>
</dbReference>
<keyword evidence="13" id="KW-1185">Reference proteome</keyword>
<dbReference type="GO" id="GO:0020037">
    <property type="term" value="F:heme binding"/>
    <property type="evidence" value="ECO:0007669"/>
    <property type="project" value="InterPro"/>
</dbReference>
<dbReference type="InterPro" id="IPR009056">
    <property type="entry name" value="Cyt_c-like_dom"/>
</dbReference>
<comment type="caution">
    <text evidence="12">The sequence shown here is derived from an EMBL/GenBank/DDBJ whole genome shotgun (WGS) entry which is preliminary data.</text>
</comment>
<keyword evidence="3 7" id="KW-0479">Metal-binding</keyword>
<evidence type="ECO:0000256" key="9">
    <source>
        <dbReference type="SAM" id="SignalP"/>
    </source>
</evidence>
<feature type="region of interest" description="Disordered" evidence="8">
    <location>
        <begin position="28"/>
        <end position="51"/>
    </location>
</feature>
<dbReference type="PANTHER" id="PTHR30600">
    <property type="entry name" value="CYTOCHROME C PEROXIDASE-RELATED"/>
    <property type="match status" value="1"/>
</dbReference>
<evidence type="ECO:0000313" key="12">
    <source>
        <dbReference type="EMBL" id="MEA5446287.1"/>
    </source>
</evidence>
<keyword evidence="6 7" id="KW-0408">Iron</keyword>
<dbReference type="GO" id="GO:0009055">
    <property type="term" value="F:electron transfer activity"/>
    <property type="evidence" value="ECO:0007669"/>
    <property type="project" value="InterPro"/>
</dbReference>
<dbReference type="EC" id="1.11.1.5" evidence="12"/>
<dbReference type="Pfam" id="PF07593">
    <property type="entry name" value="UnbV_ASPIC"/>
    <property type="match status" value="1"/>
</dbReference>
<evidence type="ECO:0000256" key="6">
    <source>
        <dbReference type="ARBA" id="ARBA00023004"/>
    </source>
</evidence>
<dbReference type="Gene3D" id="2.130.10.130">
    <property type="entry name" value="Integrin alpha, N-terminal"/>
    <property type="match status" value="1"/>
</dbReference>
<dbReference type="EMBL" id="JAYGII010000017">
    <property type="protein sequence ID" value="MEA5445921.1"/>
    <property type="molecule type" value="Genomic_DNA"/>
</dbReference>
<sequence>MGTFLRSVLLVLLMVGLGACLSDGDGGLPGGQDLPGGSDNGDDQNGDAGGEEDDLAALAEEIRAIARDHGLDGDIRPGLAPVRPDEDELVRLGQLLFFSATLSGNRDVACASCHHPDLAMGDGLSLPIGVAAHAPERLGLDRELDPEQDLDPRADDGPNVPRNSQTIFNTALYNRALFHDGRVFVLDEEVAPGGQGQTFNTPESGNLPHAGEGDNLLEVQALFPLLSDQEMRGFTHPELVPEEYRAHLIERLQDAEPGPGPTWEERFAAAFPEDPDPINLGNLQRALGAFQASMTFVDSPWRYFLVSDEEETPDLSEDALEGARLFMTMPEEGGLGCISCHSGDRFTDESFHNVGFPQIGRGKRQGGTDSGRWGVTQEPSGMFAFRVPSLLNVAVRGPYGHAGSLQTLEDAIKWHADPEYWLTRIDEVLAGLVQFHSLNVHELYPRAAELTAEVQEHDSFAASREFLPPVAPDSEAVDQLVAFLESLTDPCVEDGQCLSDWVPAREDDPDGFLLVRDDPFPGNGDDGEGGGETYPEYIALDHSQRADRDSFPEALGCTGGPSDVSNQDRQAFVFRDDLGLDLPHGFSEAGWTIDGQSGVEMRMFAGGITAAYLDDDCWPDLLFSSGEEQGLVFYRNLGGQSGFEQSDALAPPDAPDYGFFTNVSVMDLNGDYYQELLVSNLSPREGVKVLGMDDSGGYQEIAELPMSRSTWGMAFSDFTGSGLPGIFMAHWSGGVDGLAPALWISEGDRLVPADEFGGTSSAQLDQNFNFSPIFADFNDSGGQDLVIASDFFTSSVLAHAPGAGRFFRNITDRSVITDENGMGAVVGDFDNNGKLDWFVTSIFDKVDEPAGNWGTSGNRFYRNISEDGHVRFEDATEEVGVREGGWGWGACAADFNNNGFLDIFHVNGFGVMPPYVPWADWYEELTGGRFTDNRPVLYINNGDGTFTERSLAWDVEEVSQGTGVTCFDYDRDGDIDIVLVDNSSGIQFFENQVGHGPGARFLNIRLVGESPNTHALGARVYVEADVGNGHGQQRQMREVMAHSSFNGQDLPDLHFGLGEAESVTVEIQWPDGEALVCEDIPANRFMVFDQRQPECPAD</sequence>
<evidence type="ECO:0000256" key="2">
    <source>
        <dbReference type="ARBA" id="ARBA00022617"/>
    </source>
</evidence>
<dbReference type="InterPro" id="IPR051395">
    <property type="entry name" value="Cytochrome_c_Peroxidase/MauG"/>
</dbReference>
<evidence type="ECO:0000256" key="1">
    <source>
        <dbReference type="ARBA" id="ARBA00004196"/>
    </source>
</evidence>
<organism evidence="12 13">
    <name type="scientific">Natronospira elongata</name>
    <dbReference type="NCBI Taxonomy" id="3110268"/>
    <lineage>
        <taxon>Bacteria</taxon>
        <taxon>Pseudomonadati</taxon>
        <taxon>Pseudomonadota</taxon>
        <taxon>Gammaproteobacteria</taxon>
        <taxon>Natronospirales</taxon>
        <taxon>Natronospiraceae</taxon>
        <taxon>Natronospira</taxon>
    </lineage>
</organism>
<feature type="domain" description="Cytochrome c" evidence="10">
    <location>
        <begin position="88"/>
        <end position="230"/>
    </location>
</feature>
<dbReference type="Gene3D" id="1.10.760.10">
    <property type="entry name" value="Cytochrome c-like domain"/>
    <property type="match status" value="2"/>
</dbReference>
<dbReference type="Proteomes" id="UP001302316">
    <property type="component" value="Unassembled WGS sequence"/>
</dbReference>
<dbReference type="SUPFAM" id="SSF46626">
    <property type="entry name" value="Cytochrome c"/>
    <property type="match status" value="2"/>
</dbReference>
<feature type="compositionally biased region" description="Acidic residues" evidence="8">
    <location>
        <begin position="40"/>
        <end position="51"/>
    </location>
</feature>
<dbReference type="RefSeq" id="WP_346051822.1">
    <property type="nucleotide sequence ID" value="NZ_JAYGII010000017.1"/>
</dbReference>
<keyword evidence="5 12" id="KW-0560">Oxidoreductase</keyword>
<dbReference type="InterPro" id="IPR004852">
    <property type="entry name" value="Di-haem_cyt_c_peroxidsae"/>
</dbReference>
<keyword evidence="2 7" id="KW-0349">Heme</keyword>
<dbReference type="Pfam" id="PF13517">
    <property type="entry name" value="FG-GAP_3"/>
    <property type="match status" value="1"/>
</dbReference>
<dbReference type="PROSITE" id="PS51257">
    <property type="entry name" value="PROKAR_LIPOPROTEIN"/>
    <property type="match status" value="1"/>
</dbReference>
<evidence type="ECO:0000256" key="4">
    <source>
        <dbReference type="ARBA" id="ARBA00022729"/>
    </source>
</evidence>
<keyword evidence="4 9" id="KW-0732">Signal</keyword>
<evidence type="ECO:0000256" key="5">
    <source>
        <dbReference type="ARBA" id="ARBA00023002"/>
    </source>
</evidence>
<dbReference type="EMBL" id="JAYGII010000026">
    <property type="protein sequence ID" value="MEA5446287.1"/>
    <property type="molecule type" value="Genomic_DNA"/>
</dbReference>
<comment type="subcellular location">
    <subcellularLocation>
        <location evidence="1">Cell envelope</location>
    </subcellularLocation>
</comment>
<dbReference type="SUPFAM" id="SSF69318">
    <property type="entry name" value="Integrin alpha N-terminal domain"/>
    <property type="match status" value="1"/>
</dbReference>
<dbReference type="GO" id="GO:0030313">
    <property type="term" value="C:cell envelope"/>
    <property type="evidence" value="ECO:0007669"/>
    <property type="project" value="UniProtKB-SubCell"/>
</dbReference>
<accession>A0AAP6JGY6</accession>
<dbReference type="Pfam" id="PF03150">
    <property type="entry name" value="CCP_MauG"/>
    <property type="match status" value="1"/>
</dbReference>
<dbReference type="GO" id="GO:0046872">
    <property type="term" value="F:metal ion binding"/>
    <property type="evidence" value="ECO:0007669"/>
    <property type="project" value="UniProtKB-KW"/>
</dbReference>
<proteinExistence type="predicted"/>
<name>A0AAP6JGY6_9GAMM</name>
<evidence type="ECO:0000256" key="8">
    <source>
        <dbReference type="SAM" id="MobiDB-lite"/>
    </source>
</evidence>
<keyword evidence="12" id="KW-0575">Peroxidase</keyword>
<dbReference type="InterPro" id="IPR013517">
    <property type="entry name" value="FG-GAP"/>
</dbReference>
<feature type="signal peptide" evidence="9">
    <location>
        <begin position="1"/>
        <end position="21"/>
    </location>
</feature>
<evidence type="ECO:0000259" key="10">
    <source>
        <dbReference type="PROSITE" id="PS51007"/>
    </source>
</evidence>
<dbReference type="InterPro" id="IPR011519">
    <property type="entry name" value="UnbV_ASPIC"/>
</dbReference>